<sequence>MTFTITPSQGACGATISGLDLSRELDPSVIRDIREAWLRHHVLAFPDQNMDDEDLERFSLYFGSFAGDPYIAPLDDRPNVIEIRRTADETTPIFADAWHTDWSFGKNPPAATILHGIVIPPHGGNTDFVNQHAALKAMPAELRERIEGKQAIHSARLAYAPTGMYGEKEKASGKQRGFRIHTSESAYDTQLHPLIRRHPETGEECLFGCLGYIIGIDGMEESEAEQLLLELYLWQTRPEFQYSHQWQPGMVVMWDNRSVLHKANGGYEGYERKLHRTVVA</sequence>
<reference evidence="6 7" key="1">
    <citation type="submission" date="2016-10" db="EMBL/GenBank/DDBJ databases">
        <authorList>
            <person name="de Groot N.N."/>
        </authorList>
    </citation>
    <scope>NUCLEOTIDE SEQUENCE [LARGE SCALE GENOMIC DNA]</scope>
    <source>
        <strain evidence="6 7">JCM 18415</strain>
    </source>
</reference>
<dbReference type="InterPro" id="IPR042098">
    <property type="entry name" value="TauD-like_sf"/>
</dbReference>
<organism evidence="6 7">
    <name type="scientific">Halopseudomonas formosensis</name>
    <dbReference type="NCBI Taxonomy" id="1002526"/>
    <lineage>
        <taxon>Bacteria</taxon>
        <taxon>Pseudomonadati</taxon>
        <taxon>Pseudomonadota</taxon>
        <taxon>Gammaproteobacteria</taxon>
        <taxon>Pseudomonadales</taxon>
        <taxon>Pseudomonadaceae</taxon>
        <taxon>Halopseudomonas</taxon>
    </lineage>
</organism>
<evidence type="ECO:0000256" key="2">
    <source>
        <dbReference type="ARBA" id="ARBA00022723"/>
    </source>
</evidence>
<keyword evidence="4" id="KW-0560">Oxidoreductase</keyword>
<accession>A0A1I6BWA1</accession>
<dbReference type="InterPro" id="IPR003819">
    <property type="entry name" value="TauD/TfdA-like"/>
</dbReference>
<dbReference type="PANTHER" id="PTHR30468">
    <property type="entry name" value="ALPHA-KETOGLUTARATE-DEPENDENT SULFONATE DIOXYGENASE"/>
    <property type="match status" value="1"/>
</dbReference>
<dbReference type="SUPFAM" id="SSF51197">
    <property type="entry name" value="Clavaminate synthase-like"/>
    <property type="match status" value="1"/>
</dbReference>
<dbReference type="GO" id="GO:0000908">
    <property type="term" value="F:taurine dioxygenase activity"/>
    <property type="evidence" value="ECO:0007669"/>
    <property type="project" value="TreeGrafter"/>
</dbReference>
<dbReference type="Proteomes" id="UP000242815">
    <property type="component" value="Unassembled WGS sequence"/>
</dbReference>
<comment type="similarity">
    <text evidence="1">Belongs to the TfdA dioxygenase family.</text>
</comment>
<dbReference type="GO" id="GO:0046872">
    <property type="term" value="F:metal ion binding"/>
    <property type="evidence" value="ECO:0007669"/>
    <property type="project" value="UniProtKB-KW"/>
</dbReference>
<gene>
    <name evidence="6" type="ORF">SAMN05216578_10785</name>
</gene>
<dbReference type="OrthoDB" id="581608at2"/>
<dbReference type="PANTHER" id="PTHR30468:SF1">
    <property type="entry name" value="ALPHA-KETOGLUTARATE-DEPENDENT SULFONATE DIOXYGENASE"/>
    <property type="match status" value="1"/>
</dbReference>
<evidence type="ECO:0000256" key="4">
    <source>
        <dbReference type="ARBA" id="ARBA00023002"/>
    </source>
</evidence>
<dbReference type="GO" id="GO:0005737">
    <property type="term" value="C:cytoplasm"/>
    <property type="evidence" value="ECO:0007669"/>
    <property type="project" value="TreeGrafter"/>
</dbReference>
<dbReference type="EMBL" id="FOYD01000007">
    <property type="protein sequence ID" value="SFQ85218.1"/>
    <property type="molecule type" value="Genomic_DNA"/>
</dbReference>
<name>A0A1I6BWA1_9GAMM</name>
<dbReference type="GO" id="GO:0006790">
    <property type="term" value="P:sulfur compound metabolic process"/>
    <property type="evidence" value="ECO:0007669"/>
    <property type="project" value="TreeGrafter"/>
</dbReference>
<evidence type="ECO:0000256" key="1">
    <source>
        <dbReference type="ARBA" id="ARBA00005896"/>
    </source>
</evidence>
<dbReference type="Gene3D" id="3.60.130.10">
    <property type="entry name" value="Clavaminate synthase-like"/>
    <property type="match status" value="1"/>
</dbReference>
<dbReference type="STRING" id="1002526.SAMN05216578_10785"/>
<protein>
    <submittedName>
        <fullName evidence="6">Taurine dioxygenase</fullName>
    </submittedName>
</protein>
<dbReference type="Pfam" id="PF02668">
    <property type="entry name" value="TauD"/>
    <property type="match status" value="1"/>
</dbReference>
<evidence type="ECO:0000256" key="5">
    <source>
        <dbReference type="ARBA" id="ARBA00023004"/>
    </source>
</evidence>
<evidence type="ECO:0000313" key="7">
    <source>
        <dbReference type="Proteomes" id="UP000242815"/>
    </source>
</evidence>
<keyword evidence="2" id="KW-0479">Metal-binding</keyword>
<dbReference type="RefSeq" id="WP_090539462.1">
    <property type="nucleotide sequence ID" value="NZ_FOYD01000007.1"/>
</dbReference>
<dbReference type="AlphaFoldDB" id="A0A1I6BWA1"/>
<evidence type="ECO:0000313" key="6">
    <source>
        <dbReference type="EMBL" id="SFQ85218.1"/>
    </source>
</evidence>
<keyword evidence="5" id="KW-0408">Iron</keyword>
<keyword evidence="3 6" id="KW-0223">Dioxygenase</keyword>
<evidence type="ECO:0000256" key="3">
    <source>
        <dbReference type="ARBA" id="ARBA00022964"/>
    </source>
</evidence>
<proteinExistence type="inferred from homology"/>
<dbReference type="InterPro" id="IPR051323">
    <property type="entry name" value="AtsK-like"/>
</dbReference>